<feature type="transmembrane region" description="Helical" evidence="1">
    <location>
        <begin position="48"/>
        <end position="69"/>
    </location>
</feature>
<dbReference type="AlphaFoldDB" id="A0A9P1E635"/>
<gene>
    <name evidence="2" type="ORF">CEURO_LOCUS7882</name>
</gene>
<evidence type="ECO:0000256" key="1">
    <source>
        <dbReference type="SAM" id="Phobius"/>
    </source>
</evidence>
<sequence length="104" mass="12298">MPRPFLLVLFFVCVITRGQVLLLYHLYSLLWFRSCLYGPRFVLKRRLSFIEVHMLCNFLYILFFDHFMVNQIQPILVQERAEMEGLTDANKVLDKSPKPETSAA</sequence>
<evidence type="ECO:0000313" key="2">
    <source>
        <dbReference type="EMBL" id="CAH9081382.1"/>
    </source>
</evidence>
<evidence type="ECO:0000313" key="3">
    <source>
        <dbReference type="Proteomes" id="UP001152484"/>
    </source>
</evidence>
<comment type="caution">
    <text evidence="2">The sequence shown here is derived from an EMBL/GenBank/DDBJ whole genome shotgun (WGS) entry which is preliminary data.</text>
</comment>
<organism evidence="2 3">
    <name type="scientific">Cuscuta europaea</name>
    <name type="common">European dodder</name>
    <dbReference type="NCBI Taxonomy" id="41803"/>
    <lineage>
        <taxon>Eukaryota</taxon>
        <taxon>Viridiplantae</taxon>
        <taxon>Streptophyta</taxon>
        <taxon>Embryophyta</taxon>
        <taxon>Tracheophyta</taxon>
        <taxon>Spermatophyta</taxon>
        <taxon>Magnoliopsida</taxon>
        <taxon>eudicotyledons</taxon>
        <taxon>Gunneridae</taxon>
        <taxon>Pentapetalae</taxon>
        <taxon>asterids</taxon>
        <taxon>lamiids</taxon>
        <taxon>Solanales</taxon>
        <taxon>Convolvulaceae</taxon>
        <taxon>Cuscuteae</taxon>
        <taxon>Cuscuta</taxon>
        <taxon>Cuscuta subgen. Cuscuta</taxon>
    </lineage>
</organism>
<keyword evidence="1" id="KW-1133">Transmembrane helix</keyword>
<reference evidence="2" key="1">
    <citation type="submission" date="2022-07" db="EMBL/GenBank/DDBJ databases">
        <authorList>
            <person name="Macas J."/>
            <person name="Novak P."/>
            <person name="Neumann P."/>
        </authorList>
    </citation>
    <scope>NUCLEOTIDE SEQUENCE</scope>
</reference>
<dbReference type="Proteomes" id="UP001152484">
    <property type="component" value="Unassembled WGS sequence"/>
</dbReference>
<keyword evidence="1" id="KW-0812">Transmembrane</keyword>
<keyword evidence="3" id="KW-1185">Reference proteome</keyword>
<name>A0A9P1E635_CUSEU</name>
<keyword evidence="1" id="KW-0472">Membrane</keyword>
<proteinExistence type="predicted"/>
<feature type="transmembrane region" description="Helical" evidence="1">
    <location>
        <begin position="6"/>
        <end position="27"/>
    </location>
</feature>
<dbReference type="EMBL" id="CAMAPE010000014">
    <property type="protein sequence ID" value="CAH9081382.1"/>
    <property type="molecule type" value="Genomic_DNA"/>
</dbReference>
<protein>
    <submittedName>
        <fullName evidence="2">Uncharacterized protein</fullName>
    </submittedName>
</protein>
<accession>A0A9P1E635</accession>